<feature type="binding site" evidence="7">
    <location>
        <begin position="11"/>
        <end position="16"/>
    </location>
    <ligand>
        <name>ATP</name>
        <dbReference type="ChEBI" id="CHEBI:30616"/>
    </ligand>
</feature>
<keyword evidence="6 7" id="KW-0057">Aromatic amino acid biosynthesis</keyword>
<dbReference type="InterPro" id="IPR031322">
    <property type="entry name" value="Shikimate/glucono_kinase"/>
</dbReference>
<dbReference type="InterPro" id="IPR027417">
    <property type="entry name" value="P-loop_NTPase"/>
</dbReference>
<feature type="binding site" evidence="7">
    <location>
        <position position="15"/>
    </location>
    <ligand>
        <name>Mg(2+)</name>
        <dbReference type="ChEBI" id="CHEBI:18420"/>
    </ligand>
</feature>
<comment type="subcellular location">
    <subcellularLocation>
        <location evidence="7">Cytoplasm</location>
    </subcellularLocation>
</comment>
<dbReference type="PANTHER" id="PTHR21087:SF16">
    <property type="entry name" value="SHIKIMATE KINASE 1, CHLOROPLASTIC"/>
    <property type="match status" value="1"/>
</dbReference>
<dbReference type="Gene3D" id="3.40.50.300">
    <property type="entry name" value="P-loop containing nucleotide triphosphate hydrolases"/>
    <property type="match status" value="1"/>
</dbReference>
<feature type="binding site" evidence="7">
    <location>
        <position position="33"/>
    </location>
    <ligand>
        <name>substrate</name>
    </ligand>
</feature>
<dbReference type="GO" id="GO:0008652">
    <property type="term" value="P:amino acid biosynthetic process"/>
    <property type="evidence" value="ECO:0007669"/>
    <property type="project" value="UniProtKB-KW"/>
</dbReference>
<dbReference type="UniPathway" id="UPA00053">
    <property type="reaction ID" value="UER00088"/>
</dbReference>
<dbReference type="EMBL" id="JJRY01000006">
    <property type="protein sequence ID" value="KEF38741.1"/>
    <property type="molecule type" value="Genomic_DNA"/>
</dbReference>
<accession>A0A072NMR8</accession>
<dbReference type="GO" id="GO:0009423">
    <property type="term" value="P:chorismate biosynthetic process"/>
    <property type="evidence" value="ECO:0007669"/>
    <property type="project" value="UniProtKB-UniRule"/>
</dbReference>
<dbReference type="Proteomes" id="UP000027936">
    <property type="component" value="Unassembled WGS sequence"/>
</dbReference>
<dbReference type="InterPro" id="IPR000623">
    <property type="entry name" value="Shikimate_kinase/TSH1"/>
</dbReference>
<proteinExistence type="inferred from homology"/>
<keyword evidence="7" id="KW-0963">Cytoplasm</keyword>
<dbReference type="GO" id="GO:0005524">
    <property type="term" value="F:ATP binding"/>
    <property type="evidence" value="ECO:0007669"/>
    <property type="project" value="UniProtKB-UniRule"/>
</dbReference>
<feature type="binding site" evidence="7">
    <location>
        <position position="134"/>
    </location>
    <ligand>
        <name>substrate</name>
    </ligand>
</feature>
<dbReference type="PRINTS" id="PR01100">
    <property type="entry name" value="SHIKIMTKNASE"/>
</dbReference>
<comment type="cofactor">
    <cofactor evidence="7">
        <name>Mg(2+)</name>
        <dbReference type="ChEBI" id="CHEBI:18420"/>
    </cofactor>
    <text evidence="7">Binds 1 Mg(2+) ion per subunit.</text>
</comment>
<keyword evidence="2 7" id="KW-0808">Transferase</keyword>
<keyword evidence="1 7" id="KW-0028">Amino-acid biosynthesis</keyword>
<dbReference type="PATRIC" id="fig|1348973.3.peg.1902"/>
<keyword evidence="7" id="KW-0460">Magnesium</keyword>
<comment type="function">
    <text evidence="7">Catalyzes the specific phosphorylation of the 3-hydroxyl group of shikimic acid using ATP as a cosubstrate.</text>
</comment>
<comment type="caution">
    <text evidence="7">Lacks conserved residue(s) required for the propagation of feature annotation.</text>
</comment>
<dbReference type="Pfam" id="PF01202">
    <property type="entry name" value="SKI"/>
    <property type="match status" value="1"/>
</dbReference>
<dbReference type="CDD" id="cd00464">
    <property type="entry name" value="SK"/>
    <property type="match status" value="1"/>
</dbReference>
<keyword evidence="7" id="KW-0479">Metal-binding</keyword>
<evidence type="ECO:0000256" key="7">
    <source>
        <dbReference type="HAMAP-Rule" id="MF_00109"/>
    </source>
</evidence>
<dbReference type="PANTHER" id="PTHR21087">
    <property type="entry name" value="SHIKIMATE KINASE"/>
    <property type="match status" value="1"/>
</dbReference>
<dbReference type="SUPFAM" id="SSF52540">
    <property type="entry name" value="P-loop containing nucleoside triphosphate hydrolases"/>
    <property type="match status" value="1"/>
</dbReference>
<keyword evidence="4 7" id="KW-0418">Kinase</keyword>
<dbReference type="GO" id="GO:0009073">
    <property type="term" value="P:aromatic amino acid family biosynthetic process"/>
    <property type="evidence" value="ECO:0007669"/>
    <property type="project" value="UniProtKB-KW"/>
</dbReference>
<dbReference type="GO" id="GO:0005829">
    <property type="term" value="C:cytosol"/>
    <property type="evidence" value="ECO:0007669"/>
    <property type="project" value="TreeGrafter"/>
</dbReference>
<feature type="binding site" evidence="7">
    <location>
        <position position="116"/>
    </location>
    <ligand>
        <name>ATP</name>
        <dbReference type="ChEBI" id="CHEBI:30616"/>
    </ligand>
</feature>
<dbReference type="GO" id="GO:0000287">
    <property type="term" value="F:magnesium ion binding"/>
    <property type="evidence" value="ECO:0007669"/>
    <property type="project" value="UniProtKB-UniRule"/>
</dbReference>
<protein>
    <recommendedName>
        <fullName evidence="7">Shikimate kinase</fullName>
        <shortName evidence="7">SK</shortName>
        <ecNumber evidence="7">2.7.1.71</ecNumber>
    </recommendedName>
</protein>
<evidence type="ECO:0000256" key="2">
    <source>
        <dbReference type="ARBA" id="ARBA00022679"/>
    </source>
</evidence>
<evidence type="ECO:0000256" key="3">
    <source>
        <dbReference type="ARBA" id="ARBA00022741"/>
    </source>
</evidence>
<dbReference type="AlphaFoldDB" id="A0A072NMR8"/>
<comment type="caution">
    <text evidence="8">The sequence shown here is derived from an EMBL/GenBank/DDBJ whole genome shotgun (WGS) entry which is preliminary data.</text>
</comment>
<comment type="similarity">
    <text evidence="7">Belongs to the shikimate kinase family.</text>
</comment>
<evidence type="ECO:0000256" key="5">
    <source>
        <dbReference type="ARBA" id="ARBA00022840"/>
    </source>
</evidence>
<evidence type="ECO:0000256" key="6">
    <source>
        <dbReference type="ARBA" id="ARBA00023141"/>
    </source>
</evidence>
<comment type="subunit">
    <text evidence="7">Monomer.</text>
</comment>
<evidence type="ECO:0000256" key="4">
    <source>
        <dbReference type="ARBA" id="ARBA00022777"/>
    </source>
</evidence>
<keyword evidence="5 7" id="KW-0067">ATP-binding</keyword>
<comment type="pathway">
    <text evidence="7">Metabolic intermediate biosynthesis; chorismate biosynthesis; chorismate from D-erythrose 4-phosphate and phosphoenolpyruvate: step 5/7.</text>
</comment>
<evidence type="ECO:0000256" key="1">
    <source>
        <dbReference type="ARBA" id="ARBA00022605"/>
    </source>
</evidence>
<organism evidence="8 9">
    <name type="scientific">Schinkia azotoformans MEV2011</name>
    <dbReference type="NCBI Taxonomy" id="1348973"/>
    <lineage>
        <taxon>Bacteria</taxon>
        <taxon>Bacillati</taxon>
        <taxon>Bacillota</taxon>
        <taxon>Bacilli</taxon>
        <taxon>Bacillales</taxon>
        <taxon>Bacillaceae</taxon>
        <taxon>Calidifontibacillus/Schinkia group</taxon>
        <taxon>Schinkia</taxon>
    </lineage>
</organism>
<sequence>MKSIFLTGFMGSGKTTIGKLLSEKLSLPVIDTDHVIEEKLNKTIRDIFETEGENKFREYEHQFLEMMPTENMIVTTGGGIILRKENRDWMKKNGVVVYLHCEPEEILNRLAGDQTRPLLDGDKKKNVLSIFTERSPFYHEADFKVDTTNKTPEEVVLEIEQLIK</sequence>
<name>A0A072NMR8_SCHAZ</name>
<reference evidence="8 9" key="1">
    <citation type="submission" date="2014-04" db="EMBL/GenBank/DDBJ databases">
        <title>Draft genome sequence of Bacillus azotoformans MEV2011, a (co-) denitrifying strain unable to grow in the presence of oxygen.</title>
        <authorList>
            <person name="Nielsen M."/>
            <person name="Schreiber L."/>
            <person name="Finster K."/>
            <person name="Schramm A."/>
        </authorList>
    </citation>
    <scope>NUCLEOTIDE SEQUENCE [LARGE SCALE GENOMIC DNA]</scope>
    <source>
        <strain evidence="8 9">MEV2011</strain>
    </source>
</reference>
<dbReference type="OrthoDB" id="9800332at2"/>
<keyword evidence="3 7" id="KW-0547">Nucleotide-binding</keyword>
<feature type="binding site" evidence="7">
    <location>
        <position position="78"/>
    </location>
    <ligand>
        <name>substrate</name>
    </ligand>
</feature>
<dbReference type="HAMAP" id="MF_00109">
    <property type="entry name" value="Shikimate_kinase"/>
    <property type="match status" value="1"/>
</dbReference>
<gene>
    <name evidence="7" type="primary">aroK</name>
    <name evidence="8" type="ORF">M670_01952</name>
</gene>
<dbReference type="RefSeq" id="WP_035195263.1">
    <property type="nucleotide sequence ID" value="NZ_JJRY01000006.1"/>
</dbReference>
<dbReference type="GO" id="GO:0004765">
    <property type="term" value="F:shikimate kinase activity"/>
    <property type="evidence" value="ECO:0007669"/>
    <property type="project" value="UniProtKB-UniRule"/>
</dbReference>
<dbReference type="EC" id="2.7.1.71" evidence="7"/>
<feature type="binding site" evidence="7">
    <location>
        <position position="57"/>
    </location>
    <ligand>
        <name>substrate</name>
    </ligand>
</feature>
<evidence type="ECO:0000313" key="8">
    <source>
        <dbReference type="EMBL" id="KEF38741.1"/>
    </source>
</evidence>
<comment type="catalytic activity">
    <reaction evidence="7">
        <text>shikimate + ATP = 3-phosphoshikimate + ADP + H(+)</text>
        <dbReference type="Rhea" id="RHEA:13121"/>
        <dbReference type="ChEBI" id="CHEBI:15378"/>
        <dbReference type="ChEBI" id="CHEBI:30616"/>
        <dbReference type="ChEBI" id="CHEBI:36208"/>
        <dbReference type="ChEBI" id="CHEBI:145989"/>
        <dbReference type="ChEBI" id="CHEBI:456216"/>
        <dbReference type="EC" id="2.7.1.71"/>
    </reaction>
</comment>
<evidence type="ECO:0000313" key="9">
    <source>
        <dbReference type="Proteomes" id="UP000027936"/>
    </source>
</evidence>